<feature type="transmembrane region" description="Helical" evidence="2">
    <location>
        <begin position="181"/>
        <end position="204"/>
    </location>
</feature>
<evidence type="ECO:0000256" key="1">
    <source>
        <dbReference type="SAM" id="MobiDB-lite"/>
    </source>
</evidence>
<keyword evidence="2" id="KW-1133">Transmembrane helix</keyword>
<feature type="compositionally biased region" description="Basic and acidic residues" evidence="1">
    <location>
        <begin position="36"/>
        <end position="45"/>
    </location>
</feature>
<feature type="compositionally biased region" description="Basic and acidic residues" evidence="1">
    <location>
        <begin position="1"/>
        <end position="23"/>
    </location>
</feature>
<feature type="region of interest" description="Disordered" evidence="1">
    <location>
        <begin position="1"/>
        <end position="45"/>
    </location>
</feature>
<proteinExistence type="predicted"/>
<dbReference type="Proteomes" id="UP001139354">
    <property type="component" value="Unassembled WGS sequence"/>
</dbReference>
<keyword evidence="2" id="KW-0472">Membrane</keyword>
<comment type="caution">
    <text evidence="3">The sequence shown here is derived from an EMBL/GenBank/DDBJ whole genome shotgun (WGS) entry which is preliminary data.</text>
</comment>
<keyword evidence="2" id="KW-0812">Transmembrane</keyword>
<dbReference type="RefSeq" id="WP_229382573.1">
    <property type="nucleotide sequence ID" value="NZ_JAGTTN010000001.1"/>
</dbReference>
<dbReference type="InterPro" id="IPR046231">
    <property type="entry name" value="DUF6264"/>
</dbReference>
<reference evidence="3" key="1">
    <citation type="submission" date="2021-04" db="EMBL/GenBank/DDBJ databases">
        <title>Microbacterium tenobrionis sp. nov. and Microbacterium allomyrinae sp. nov., isolated from larvae of Tenobrio molitor and Allomyrina dichotoma, respectively.</title>
        <authorList>
            <person name="Lee S.D."/>
        </authorList>
    </citation>
    <scope>NUCLEOTIDE SEQUENCE</scope>
    <source>
        <strain evidence="3">BWT-G7</strain>
    </source>
</reference>
<accession>A0A9X1LRX7</accession>
<dbReference type="AlphaFoldDB" id="A0A9X1LRX7"/>
<feature type="transmembrane region" description="Helical" evidence="2">
    <location>
        <begin position="102"/>
        <end position="123"/>
    </location>
</feature>
<keyword evidence="4" id="KW-1185">Reference proteome</keyword>
<feature type="transmembrane region" description="Helical" evidence="2">
    <location>
        <begin position="151"/>
        <end position="174"/>
    </location>
</feature>
<evidence type="ECO:0000256" key="2">
    <source>
        <dbReference type="SAM" id="Phobius"/>
    </source>
</evidence>
<evidence type="ECO:0000313" key="3">
    <source>
        <dbReference type="EMBL" id="MCC2030663.1"/>
    </source>
</evidence>
<gene>
    <name evidence="3" type="ORF">KEC57_00520</name>
</gene>
<name>A0A9X1LRX7_9MICO</name>
<dbReference type="EMBL" id="JAGTTN010000001">
    <property type="protein sequence ID" value="MCC2030663.1"/>
    <property type="molecule type" value="Genomic_DNA"/>
</dbReference>
<protein>
    <submittedName>
        <fullName evidence="3">Uncharacterized protein</fullName>
    </submittedName>
</protein>
<dbReference type="Pfam" id="PF19779">
    <property type="entry name" value="DUF6264"/>
    <property type="match status" value="1"/>
</dbReference>
<sequence>MSDDTTRAESTDAEAARADDAARPSRPQYGEYATPEEQRARIRQPDVTRALDTGASATEQPVAAPAFGEANAHLAHAAPSHPARETSVTAAAPPRPRMVDRIVTFALLAYGLVNVVSSFPTFLDYSLYADTMFALLGVDVELADPAAGRPWGIAAALVLAIGWLVTAAFSWWSVRRGRLSWWIPLVGGIVFTLVAGTLMVVPLMNDPAAWEALVGTLP</sequence>
<evidence type="ECO:0000313" key="4">
    <source>
        <dbReference type="Proteomes" id="UP001139354"/>
    </source>
</evidence>
<organism evidence="3 4">
    <name type="scientific">Microbacterium allomyrinae</name>
    <dbReference type="NCBI Taxonomy" id="2830666"/>
    <lineage>
        <taxon>Bacteria</taxon>
        <taxon>Bacillati</taxon>
        <taxon>Actinomycetota</taxon>
        <taxon>Actinomycetes</taxon>
        <taxon>Micrococcales</taxon>
        <taxon>Microbacteriaceae</taxon>
        <taxon>Microbacterium</taxon>
    </lineage>
</organism>